<dbReference type="AlphaFoldDB" id="A0A9N9D1X5"/>
<protein>
    <submittedName>
        <fullName evidence="1">7416_t:CDS:1</fullName>
    </submittedName>
</protein>
<proteinExistence type="predicted"/>
<reference evidence="1" key="1">
    <citation type="submission" date="2021-06" db="EMBL/GenBank/DDBJ databases">
        <authorList>
            <person name="Kallberg Y."/>
            <person name="Tangrot J."/>
            <person name="Rosling A."/>
        </authorList>
    </citation>
    <scope>NUCLEOTIDE SEQUENCE</scope>
    <source>
        <strain evidence="1">MT106</strain>
    </source>
</reference>
<organism evidence="1 2">
    <name type="scientific">Ambispora gerdemannii</name>
    <dbReference type="NCBI Taxonomy" id="144530"/>
    <lineage>
        <taxon>Eukaryota</taxon>
        <taxon>Fungi</taxon>
        <taxon>Fungi incertae sedis</taxon>
        <taxon>Mucoromycota</taxon>
        <taxon>Glomeromycotina</taxon>
        <taxon>Glomeromycetes</taxon>
        <taxon>Archaeosporales</taxon>
        <taxon>Ambisporaceae</taxon>
        <taxon>Ambispora</taxon>
    </lineage>
</organism>
<name>A0A9N9D1X5_9GLOM</name>
<keyword evidence="2" id="KW-1185">Reference proteome</keyword>
<dbReference type="OrthoDB" id="2370878at2759"/>
<dbReference type="Proteomes" id="UP000789831">
    <property type="component" value="Unassembled WGS sequence"/>
</dbReference>
<sequence length="155" mass="17436">MKNQMERLIIIFTLYINIAFSAPYNYGFEQQIAWCEMKNDVSKPVSGFFVLSQTQGISPKMILYGAWETGFDDPDPDAYSFIITPANYNLTEKLKVVPREGGATDPWFITLHDVLLSSLSTYEDDDKSVSLTGEQQSFQVIYKDSVIGSGPIVLL</sequence>
<comment type="caution">
    <text evidence="1">The sequence shown here is derived from an EMBL/GenBank/DDBJ whole genome shotgun (WGS) entry which is preliminary data.</text>
</comment>
<evidence type="ECO:0000313" key="1">
    <source>
        <dbReference type="EMBL" id="CAG8620230.1"/>
    </source>
</evidence>
<evidence type="ECO:0000313" key="2">
    <source>
        <dbReference type="Proteomes" id="UP000789831"/>
    </source>
</evidence>
<dbReference type="EMBL" id="CAJVPL010002810">
    <property type="protein sequence ID" value="CAG8620230.1"/>
    <property type="molecule type" value="Genomic_DNA"/>
</dbReference>
<accession>A0A9N9D1X5</accession>
<gene>
    <name evidence="1" type="ORF">AGERDE_LOCUS10028</name>
</gene>